<comment type="caution">
    <text evidence="5">The sequence shown here is derived from an EMBL/GenBank/DDBJ whole genome shotgun (WGS) entry which is preliminary data.</text>
</comment>
<evidence type="ECO:0000313" key="5">
    <source>
        <dbReference type="EMBL" id="KAK7465054.1"/>
    </source>
</evidence>
<keyword evidence="1 4" id="KW-0489">Methyltransferase</keyword>
<dbReference type="InterPro" id="IPR021867">
    <property type="entry name" value="Bmt2/SAMTOR"/>
</dbReference>
<dbReference type="EC" id="2.1.1.-" evidence="4"/>
<evidence type="ECO:0000256" key="1">
    <source>
        <dbReference type="ARBA" id="ARBA00022603"/>
    </source>
</evidence>
<dbReference type="Gene3D" id="3.40.50.150">
    <property type="entry name" value="Vaccinia Virus protein VP39"/>
    <property type="match status" value="1"/>
</dbReference>
<evidence type="ECO:0000256" key="4">
    <source>
        <dbReference type="HAMAP-Rule" id="MF_03044"/>
    </source>
</evidence>
<dbReference type="SUPFAM" id="SSF53335">
    <property type="entry name" value="S-adenosyl-L-methionine-dependent methyltransferases"/>
    <property type="match status" value="1"/>
</dbReference>
<accession>A0ABD0J7U6</accession>
<keyword evidence="3 4" id="KW-0949">S-adenosyl-L-methionine</keyword>
<dbReference type="PANTHER" id="PTHR21008">
    <property type="entry name" value="S-ADENOSYLMETHIONINE SENSOR UPSTREAM OF MTORC1-RELATED"/>
    <property type="match status" value="1"/>
</dbReference>
<dbReference type="EMBL" id="JACVVK020000580">
    <property type="protein sequence ID" value="KAK7465054.1"/>
    <property type="molecule type" value="Genomic_DNA"/>
</dbReference>
<feature type="binding site" evidence="4">
    <location>
        <position position="192"/>
    </location>
    <ligand>
        <name>S-adenosyl-L-methionine</name>
        <dbReference type="ChEBI" id="CHEBI:59789"/>
    </ligand>
</feature>
<protein>
    <recommendedName>
        <fullName evidence="4">S-adenosylmethionine sensor upstream of mTORC1</fullName>
    </recommendedName>
    <alternativeName>
        <fullName evidence="4">Probable methyltransferase BMT2 homolog</fullName>
        <ecNumber evidence="4">2.1.1.-</ecNumber>
    </alternativeName>
</protein>
<evidence type="ECO:0000313" key="6">
    <source>
        <dbReference type="Proteomes" id="UP001519460"/>
    </source>
</evidence>
<keyword evidence="6" id="KW-1185">Reference proteome</keyword>
<dbReference type="GO" id="GO:0008168">
    <property type="term" value="F:methyltransferase activity"/>
    <property type="evidence" value="ECO:0007669"/>
    <property type="project" value="UniProtKB-UniRule"/>
</dbReference>
<evidence type="ECO:0000256" key="3">
    <source>
        <dbReference type="ARBA" id="ARBA00022691"/>
    </source>
</evidence>
<comment type="similarity">
    <text evidence="4">Belongs to the BMT2 family.</text>
</comment>
<comment type="function">
    <text evidence="4">S-adenosyl-L-methionine-binding protein that acts as an inhibitor of mTORC1 signaling. Acts as a sensor of S-adenosyl-L-methionine to signal methionine sufficiency to mTORC1. Probably also acts as a S-adenosyl-L-methionine-dependent methyltransferase.</text>
</comment>
<evidence type="ECO:0000256" key="2">
    <source>
        <dbReference type="ARBA" id="ARBA00022679"/>
    </source>
</evidence>
<gene>
    <name evidence="5" type="ORF">BaRGS_00037793</name>
</gene>
<reference evidence="5 6" key="1">
    <citation type="journal article" date="2023" name="Sci. Data">
        <title>Genome assembly of the Korean intertidal mud-creeper Batillaria attramentaria.</title>
        <authorList>
            <person name="Patra A.K."/>
            <person name="Ho P.T."/>
            <person name="Jun S."/>
            <person name="Lee S.J."/>
            <person name="Kim Y."/>
            <person name="Won Y.J."/>
        </authorList>
    </citation>
    <scope>NUCLEOTIDE SEQUENCE [LARGE SCALE GENOMIC DNA]</scope>
    <source>
        <strain evidence="5">Wonlab-2016</strain>
    </source>
</reference>
<dbReference type="InterPro" id="IPR029063">
    <property type="entry name" value="SAM-dependent_MTases_sf"/>
</dbReference>
<proteinExistence type="inferred from homology"/>
<feature type="binding site" evidence="4">
    <location>
        <position position="174"/>
    </location>
    <ligand>
        <name>S-adenosyl-L-methionine</name>
        <dbReference type="ChEBI" id="CHEBI:59789"/>
    </ligand>
</feature>
<name>A0ABD0J7U6_9CAEN</name>
<dbReference type="AlphaFoldDB" id="A0ABD0J7U6"/>
<dbReference type="HAMAP" id="MF_03044">
    <property type="entry name" value="BMT2"/>
    <property type="match status" value="1"/>
</dbReference>
<dbReference type="GO" id="GO:0032259">
    <property type="term" value="P:methylation"/>
    <property type="evidence" value="ECO:0007669"/>
    <property type="project" value="UniProtKB-KW"/>
</dbReference>
<keyword evidence="2 4" id="KW-0808">Transferase</keyword>
<dbReference type="PANTHER" id="PTHR21008:SF0">
    <property type="entry name" value="S-ADENOSYLMETHIONINE SENSOR UPSTREAM OF MTORC1"/>
    <property type="match status" value="1"/>
</dbReference>
<organism evidence="5 6">
    <name type="scientific">Batillaria attramentaria</name>
    <dbReference type="NCBI Taxonomy" id="370345"/>
    <lineage>
        <taxon>Eukaryota</taxon>
        <taxon>Metazoa</taxon>
        <taxon>Spiralia</taxon>
        <taxon>Lophotrochozoa</taxon>
        <taxon>Mollusca</taxon>
        <taxon>Gastropoda</taxon>
        <taxon>Caenogastropoda</taxon>
        <taxon>Sorbeoconcha</taxon>
        <taxon>Cerithioidea</taxon>
        <taxon>Batillariidae</taxon>
        <taxon>Batillaria</taxon>
    </lineage>
</organism>
<sequence length="393" mass="45409">MAKEAMSQEEKNMNDEHKRLASVVKNVHANLRKKLRANNGDYETVWKQHCKDQSALCQYAQCMQKLATDHWTKNSHTRIDWCREVILEYFNGSGLEKALEKDAKRQRHKLQKEEQQIVSDSCCVQNEGADPTQRLRVQLMQDRPDACPQRDADVRDDTLVQLPLEGKVRLLDVGSCYNPFCQFDEFLPIAIDISPANELVYQCDFLSLEITEPLHLAPDAGDTFLRKLSSPIERLPHGLFHVVVFSLLLEYLPAPQQRWLCCVKAHQLLQCHGLLLIVTPDSHSQHRNAPMMRSWRTAIESMGFHRWRYVKHEHLHCMAFRKLHQRPSVPCGVSPDMMYIPQDFSDKCLDDELNESSHKEVIQDECEDRDDFFQTSALELPCFIPDDGSGTVV</sequence>
<dbReference type="Proteomes" id="UP001519460">
    <property type="component" value="Unassembled WGS sequence"/>
</dbReference>